<feature type="compositionally biased region" description="Polar residues" evidence="1">
    <location>
        <begin position="45"/>
        <end position="67"/>
    </location>
</feature>
<evidence type="ECO:0000313" key="2">
    <source>
        <dbReference type="EMBL" id="GBL84533.1"/>
    </source>
</evidence>
<feature type="region of interest" description="Disordered" evidence="1">
    <location>
        <begin position="1"/>
        <end position="67"/>
    </location>
</feature>
<feature type="region of interest" description="Disordered" evidence="1">
    <location>
        <begin position="88"/>
        <end position="111"/>
    </location>
</feature>
<dbReference type="EMBL" id="BGPR01000037">
    <property type="protein sequence ID" value="GBL84533.1"/>
    <property type="molecule type" value="Genomic_DNA"/>
</dbReference>
<evidence type="ECO:0000256" key="1">
    <source>
        <dbReference type="SAM" id="MobiDB-lite"/>
    </source>
</evidence>
<dbReference type="Proteomes" id="UP000499080">
    <property type="component" value="Unassembled WGS sequence"/>
</dbReference>
<comment type="caution">
    <text evidence="2">The sequence shown here is derived from an EMBL/GenBank/DDBJ whole genome shotgun (WGS) entry which is preliminary data.</text>
</comment>
<protein>
    <submittedName>
        <fullName evidence="2">Uncharacterized protein</fullName>
    </submittedName>
</protein>
<feature type="compositionally biased region" description="Polar residues" evidence="1">
    <location>
        <begin position="99"/>
        <end position="111"/>
    </location>
</feature>
<reference evidence="2 3" key="1">
    <citation type="journal article" date="2019" name="Sci. Rep.">
        <title>Orb-weaving spider Araneus ventricosus genome elucidates the spidroin gene catalogue.</title>
        <authorList>
            <person name="Kono N."/>
            <person name="Nakamura H."/>
            <person name="Ohtoshi R."/>
            <person name="Moran D.A.P."/>
            <person name="Shinohara A."/>
            <person name="Yoshida Y."/>
            <person name="Fujiwara M."/>
            <person name="Mori M."/>
            <person name="Tomita M."/>
            <person name="Arakawa K."/>
        </authorList>
    </citation>
    <scope>NUCLEOTIDE SEQUENCE [LARGE SCALE GENOMIC DNA]</scope>
</reference>
<proteinExistence type="predicted"/>
<sequence>MDPLWQCHFPKEKNHLRRGPSTPDLSKSPFTSFDDVQHPKKKPRLSSSSNQKARFPTSQAASSLPSRTFSKVQDQIFHHLTVKLRHPPVFSLQRDSPHSKTSSSTGIFTSA</sequence>
<name>A0A4Y2AXQ7_ARAVE</name>
<accession>A0A4Y2AXQ7</accession>
<dbReference type="AlphaFoldDB" id="A0A4Y2AXQ7"/>
<keyword evidence="3" id="KW-1185">Reference proteome</keyword>
<evidence type="ECO:0000313" key="3">
    <source>
        <dbReference type="Proteomes" id="UP000499080"/>
    </source>
</evidence>
<gene>
    <name evidence="2" type="ORF">AVEN_117266_1</name>
</gene>
<organism evidence="2 3">
    <name type="scientific">Araneus ventricosus</name>
    <name type="common">Orbweaver spider</name>
    <name type="synonym">Epeira ventricosa</name>
    <dbReference type="NCBI Taxonomy" id="182803"/>
    <lineage>
        <taxon>Eukaryota</taxon>
        <taxon>Metazoa</taxon>
        <taxon>Ecdysozoa</taxon>
        <taxon>Arthropoda</taxon>
        <taxon>Chelicerata</taxon>
        <taxon>Arachnida</taxon>
        <taxon>Araneae</taxon>
        <taxon>Araneomorphae</taxon>
        <taxon>Entelegynae</taxon>
        <taxon>Araneoidea</taxon>
        <taxon>Araneidae</taxon>
        <taxon>Araneus</taxon>
    </lineage>
</organism>